<protein>
    <recommendedName>
        <fullName evidence="5">E3 ubiquitin-protein ligase</fullName>
        <ecNumber evidence="5">2.3.2.27</ecNumber>
    </recommendedName>
</protein>
<comment type="domain">
    <text evidence="5">The RING-type zinc finger domain is essential for ubiquitin ligase activity.</text>
</comment>
<comment type="catalytic activity">
    <reaction evidence="5">
        <text>S-ubiquitinyl-[E2 ubiquitin-conjugating enzyme]-L-cysteine + [acceptor protein]-L-lysine = [E2 ubiquitin-conjugating enzyme]-L-cysteine + N(6)-ubiquitinyl-[acceptor protein]-L-lysine.</text>
        <dbReference type="EC" id="2.3.2.27"/>
    </reaction>
</comment>
<dbReference type="Proteomes" id="UP000494106">
    <property type="component" value="Unassembled WGS sequence"/>
</dbReference>
<reference evidence="9 10" key="1">
    <citation type="submission" date="2020-04" db="EMBL/GenBank/DDBJ databases">
        <authorList>
            <person name="Wallbank WR R."/>
            <person name="Pardo Diaz C."/>
            <person name="Kozak K."/>
            <person name="Martin S."/>
            <person name="Jiggins C."/>
            <person name="Moest M."/>
            <person name="Warren A I."/>
            <person name="Byers J.R.P. K."/>
            <person name="Montejo-Kovacevich G."/>
            <person name="Yen C E."/>
        </authorList>
    </citation>
    <scope>NUCLEOTIDE SEQUENCE [LARGE SCALE GENOMIC DNA]</scope>
</reference>
<feature type="region of interest" description="Disordered" evidence="6">
    <location>
        <begin position="59"/>
        <end position="198"/>
    </location>
</feature>
<dbReference type="Gene3D" id="2.60.210.10">
    <property type="entry name" value="Apoptosis, Tumor Necrosis Factor Receptor Associated Protein 2, Chain A"/>
    <property type="match status" value="1"/>
</dbReference>
<keyword evidence="10" id="KW-1185">Reference proteome</keyword>
<evidence type="ECO:0000256" key="4">
    <source>
        <dbReference type="ARBA" id="ARBA00022833"/>
    </source>
</evidence>
<gene>
    <name evidence="9" type="ORF">APLA_LOCUS935</name>
</gene>
<feature type="compositionally biased region" description="Polar residues" evidence="6">
    <location>
        <begin position="178"/>
        <end position="198"/>
    </location>
</feature>
<dbReference type="InterPro" id="IPR018121">
    <property type="entry name" value="7-in-absentia-prot_TRAF-dom"/>
</dbReference>
<comment type="similarity">
    <text evidence="1 5">Belongs to the SINA (Seven in absentia) family.</text>
</comment>
<keyword evidence="3 5" id="KW-0863">Zinc-finger</keyword>
<feature type="domain" description="E3 ubiquitin-protein ligase Sina-like RING finger" evidence="8">
    <location>
        <begin position="205"/>
        <end position="239"/>
    </location>
</feature>
<evidence type="ECO:0000259" key="8">
    <source>
        <dbReference type="Pfam" id="PF21362"/>
    </source>
</evidence>
<comment type="caution">
    <text evidence="9">The sequence shown here is derived from an EMBL/GenBank/DDBJ whole genome shotgun (WGS) entry which is preliminary data.</text>
</comment>
<evidence type="ECO:0000256" key="1">
    <source>
        <dbReference type="ARBA" id="ARBA00009119"/>
    </source>
</evidence>
<proteinExistence type="inferred from homology"/>
<feature type="domain" description="Seven-in-absentia protein TRAF-like" evidence="7">
    <location>
        <begin position="342"/>
        <end position="429"/>
    </location>
</feature>
<dbReference type="GO" id="GO:0043161">
    <property type="term" value="P:proteasome-mediated ubiquitin-dependent protein catabolic process"/>
    <property type="evidence" value="ECO:0007669"/>
    <property type="project" value="TreeGrafter"/>
</dbReference>
<evidence type="ECO:0000256" key="2">
    <source>
        <dbReference type="ARBA" id="ARBA00022723"/>
    </source>
</evidence>
<keyword evidence="5" id="KW-0833">Ubl conjugation pathway</keyword>
<feature type="compositionally biased region" description="Low complexity" evidence="6">
    <location>
        <begin position="62"/>
        <end position="73"/>
    </location>
</feature>
<comment type="function">
    <text evidence="5">E3 ubiquitin-protein ligase that mediates ubiquitination and subsequent proteasomal degradation of target proteins. E3 ubiquitin ligases accept ubiquitin from an E2 ubiquitin-conjugating enzyme in the form of a thioester and then directly transfers the ubiquitin to targeted substrates.</text>
</comment>
<keyword evidence="2 5" id="KW-0479">Metal-binding</keyword>
<dbReference type="EMBL" id="CADEBC010000083">
    <property type="protein sequence ID" value="CAB3222221.1"/>
    <property type="molecule type" value="Genomic_DNA"/>
</dbReference>
<dbReference type="InterPro" id="IPR049548">
    <property type="entry name" value="Sina-like_RING"/>
</dbReference>
<name>A0A8S0YSC1_ARCPL</name>
<comment type="pathway">
    <text evidence="5">Protein modification; protein ubiquitination.</text>
</comment>
<dbReference type="Pfam" id="PF03145">
    <property type="entry name" value="Sina_TRAF"/>
    <property type="match status" value="1"/>
</dbReference>
<dbReference type="PANTHER" id="PTHR45877">
    <property type="entry name" value="E3 UBIQUITIN-PROTEIN LIGASE SIAH2"/>
    <property type="match status" value="1"/>
</dbReference>
<dbReference type="PANTHER" id="PTHR45877:SF2">
    <property type="entry name" value="E3 UBIQUITIN-PROTEIN LIGASE SINA-RELATED"/>
    <property type="match status" value="1"/>
</dbReference>
<evidence type="ECO:0000313" key="10">
    <source>
        <dbReference type="Proteomes" id="UP000494106"/>
    </source>
</evidence>
<dbReference type="AlphaFoldDB" id="A0A8S0YSC1"/>
<organism evidence="9 10">
    <name type="scientific">Arctia plantaginis</name>
    <name type="common">Wood tiger moth</name>
    <name type="synonym">Phalaena plantaginis</name>
    <dbReference type="NCBI Taxonomy" id="874455"/>
    <lineage>
        <taxon>Eukaryota</taxon>
        <taxon>Metazoa</taxon>
        <taxon>Ecdysozoa</taxon>
        <taxon>Arthropoda</taxon>
        <taxon>Hexapoda</taxon>
        <taxon>Insecta</taxon>
        <taxon>Pterygota</taxon>
        <taxon>Neoptera</taxon>
        <taxon>Endopterygota</taxon>
        <taxon>Lepidoptera</taxon>
        <taxon>Glossata</taxon>
        <taxon>Ditrysia</taxon>
        <taxon>Noctuoidea</taxon>
        <taxon>Erebidae</taxon>
        <taxon>Arctiinae</taxon>
        <taxon>Arctia</taxon>
    </lineage>
</organism>
<evidence type="ECO:0000256" key="3">
    <source>
        <dbReference type="ARBA" id="ARBA00022771"/>
    </source>
</evidence>
<feature type="compositionally biased region" description="Polar residues" evidence="6">
    <location>
        <begin position="117"/>
        <end position="158"/>
    </location>
</feature>
<dbReference type="Pfam" id="PF21362">
    <property type="entry name" value="Sina_RING"/>
    <property type="match status" value="1"/>
</dbReference>
<keyword evidence="4 5" id="KW-0862">Zinc</keyword>
<dbReference type="SUPFAM" id="SSF49599">
    <property type="entry name" value="TRAF domain-like"/>
    <property type="match status" value="1"/>
</dbReference>
<dbReference type="InterPro" id="IPR013083">
    <property type="entry name" value="Znf_RING/FYVE/PHD"/>
</dbReference>
<dbReference type="GO" id="GO:0008270">
    <property type="term" value="F:zinc ion binding"/>
    <property type="evidence" value="ECO:0007669"/>
    <property type="project" value="UniProtKB-KW"/>
</dbReference>
<accession>A0A8S0YSC1</accession>
<evidence type="ECO:0000259" key="7">
    <source>
        <dbReference type="Pfam" id="PF03145"/>
    </source>
</evidence>
<dbReference type="GO" id="GO:0061630">
    <property type="term" value="F:ubiquitin protein ligase activity"/>
    <property type="evidence" value="ECO:0007669"/>
    <property type="project" value="UniProtKB-EC"/>
</dbReference>
<dbReference type="InterPro" id="IPR008974">
    <property type="entry name" value="TRAF-like"/>
</dbReference>
<dbReference type="GO" id="GO:0031624">
    <property type="term" value="F:ubiquitin conjugating enzyme binding"/>
    <property type="evidence" value="ECO:0007669"/>
    <property type="project" value="TreeGrafter"/>
</dbReference>
<dbReference type="Gene3D" id="3.30.40.10">
    <property type="entry name" value="Zinc/RING finger domain, C3HC4 (zinc finger)"/>
    <property type="match status" value="1"/>
</dbReference>
<dbReference type="OrthoDB" id="4788989at2759"/>
<evidence type="ECO:0000256" key="5">
    <source>
        <dbReference type="RuleBase" id="RU201113"/>
    </source>
</evidence>
<dbReference type="InterPro" id="IPR004162">
    <property type="entry name" value="SINA-like_animal"/>
</dbReference>
<comment type="domain">
    <text evidence="5">The SBD domain (substrate-binding domain) mediates the interaction with substrate proteins. It is related to the TRAF family.</text>
</comment>
<dbReference type="GO" id="GO:0005737">
    <property type="term" value="C:cytoplasm"/>
    <property type="evidence" value="ECO:0007669"/>
    <property type="project" value="InterPro"/>
</dbReference>
<feature type="compositionally biased region" description="Polar residues" evidence="6">
    <location>
        <begin position="82"/>
        <end position="96"/>
    </location>
</feature>
<evidence type="ECO:0000313" key="9">
    <source>
        <dbReference type="EMBL" id="CAB3222221.1"/>
    </source>
</evidence>
<sequence>MADNKNKNRKNLTSTEKLNLCLKSMNLHSETSGSSSTTKTAYTLALSNKNGNLVLSIETESSKQQHTSHSQTKPITAGPKNSPKTSKPHTNQNTAKKITPHASKPHPNLSSGAKKPPTTSQTHTNSNNAQKNHPNLNTGQNSKKNTNHPAKANPSLNTGLKKPPPPLKTHTIQKKSFKNTFNPHPKSQGQEQRPRQNTNKNEFNCPTCKAPYLPQIYQCASGHSACRRCKENGWSCGICGQVITDIRNFTLEGYLTDKKVPCPHEGCKLFIKMFEVYTHIKECPFGMIKCPACSYYEMPLKQLSGHFVDFHPGDRVISSEVELRYIYEPSQKTYLMQVGAFHFWFHVSVKDRRIYMAVQLIGTKVSASKWFYEIHIYSKNEPHRKYTFSEICTSFVEPVFDLFNERKCCILTQAQAVTFLNNDAINYKVFIKKIVESNPQIELCN</sequence>
<dbReference type="EC" id="2.3.2.27" evidence="5"/>
<evidence type="ECO:0000256" key="6">
    <source>
        <dbReference type="SAM" id="MobiDB-lite"/>
    </source>
</evidence>